<dbReference type="InterPro" id="IPR015631">
    <property type="entry name" value="CD2/SLAM_rcpt"/>
</dbReference>
<dbReference type="Proteomes" id="UP000186698">
    <property type="component" value="Chromosome 8L"/>
</dbReference>
<dbReference type="GeneID" id="108699370"/>
<keyword evidence="3 6" id="KW-0472">Membrane</keyword>
<dbReference type="RefSeq" id="XP_041429442.1">
    <property type="nucleotide sequence ID" value="XM_041573508.1"/>
</dbReference>
<organism evidence="9 10">
    <name type="scientific">Xenopus laevis</name>
    <name type="common">African clawed frog</name>
    <dbReference type="NCBI Taxonomy" id="8355"/>
    <lineage>
        <taxon>Eukaryota</taxon>
        <taxon>Metazoa</taxon>
        <taxon>Chordata</taxon>
        <taxon>Craniata</taxon>
        <taxon>Vertebrata</taxon>
        <taxon>Euteleostomi</taxon>
        <taxon>Amphibia</taxon>
        <taxon>Batrachia</taxon>
        <taxon>Anura</taxon>
        <taxon>Pipoidea</taxon>
        <taxon>Pipidae</taxon>
        <taxon>Xenopodinae</taxon>
        <taxon>Xenopus</taxon>
        <taxon>Xenopus</taxon>
    </lineage>
</organism>
<dbReference type="SMART" id="SM00409">
    <property type="entry name" value="IG"/>
    <property type="match status" value="2"/>
</dbReference>
<feature type="region of interest" description="Disordered" evidence="5">
    <location>
        <begin position="379"/>
        <end position="405"/>
    </location>
</feature>
<dbReference type="AlphaFoldDB" id="A0A8J1LIV1"/>
<dbReference type="InterPro" id="IPR007110">
    <property type="entry name" value="Ig-like_dom"/>
</dbReference>
<keyword evidence="9" id="KW-1185">Reference proteome</keyword>
<evidence type="ECO:0000313" key="9">
    <source>
        <dbReference type="Proteomes" id="UP000186698"/>
    </source>
</evidence>
<gene>
    <name evidence="10" type="primary">LOC108699370</name>
</gene>
<evidence type="ECO:0000256" key="1">
    <source>
        <dbReference type="ARBA" id="ARBA00004370"/>
    </source>
</evidence>
<dbReference type="SUPFAM" id="SSF48726">
    <property type="entry name" value="Immunoglobulin"/>
    <property type="match status" value="2"/>
</dbReference>
<dbReference type="InterPro" id="IPR036179">
    <property type="entry name" value="Ig-like_dom_sf"/>
</dbReference>
<keyword evidence="2 7" id="KW-0732">Signal</keyword>
<keyword evidence="4" id="KW-0325">Glycoprotein</keyword>
<name>A0A8J1LIV1_XENLA</name>
<feature type="compositionally biased region" description="Polar residues" evidence="5">
    <location>
        <begin position="392"/>
        <end position="405"/>
    </location>
</feature>
<dbReference type="OrthoDB" id="9835793at2759"/>
<evidence type="ECO:0000313" key="10">
    <source>
        <dbReference type="RefSeq" id="XP_041429442.1"/>
    </source>
</evidence>
<evidence type="ECO:0000256" key="4">
    <source>
        <dbReference type="ARBA" id="ARBA00023180"/>
    </source>
</evidence>
<accession>A0A8J1LIV1</accession>
<dbReference type="Pfam" id="PF07686">
    <property type="entry name" value="V-set"/>
    <property type="match status" value="1"/>
</dbReference>
<sequence length="452" mass="52646">MPQSFPDNMFWLISYFFLTLSFTAAANQNVPLQVIGFEKHSAFLKNRIDMTVPMDEILWLFKTKEKQVRLADFSKPYFEIRFPQFNNRLEPLDDGTIRINDLRMEDSGIYTAAITFINHETKRLTFNLTVYANQDAPLQVNGLQKHSVYLKNRIDMTVPMDEIQWLFKTKEKEVRLADFKKTYFETRFPQFNKRLEPLDDGTIRINDLRMEDSGIYTAAITFIDHETKRLTFNLTVYEPVPTPNIWIEKKKRTTQWCNFTIRCSVQNNDSALTFTWINKHNQTEYETFINGTIFVASVESPTLDKEFHCLLGNPVDQKNASIHVLEICPTPVNSQRMYLLFIPAFIILILLLVWLAVARKKRKKSMFFDCNRKSADKTAGERRVNHEPSLGFDNSNPNITEHMPDNNSEETQYILVGASPRMSSVNPEVQSRSLCDPKLNTLYSDLRNPVCN</sequence>
<evidence type="ECO:0000256" key="3">
    <source>
        <dbReference type="ARBA" id="ARBA00023136"/>
    </source>
</evidence>
<feature type="signal peptide" evidence="7">
    <location>
        <begin position="1"/>
        <end position="25"/>
    </location>
</feature>
<evidence type="ECO:0000256" key="6">
    <source>
        <dbReference type="SAM" id="Phobius"/>
    </source>
</evidence>
<feature type="domain" description="Ig-like" evidence="8">
    <location>
        <begin position="243"/>
        <end position="321"/>
    </location>
</feature>
<dbReference type="KEGG" id="xla:108699370"/>
<protein>
    <submittedName>
        <fullName evidence="10">SLAM family member 5 isoform X1</fullName>
    </submittedName>
</protein>
<evidence type="ECO:0000259" key="8">
    <source>
        <dbReference type="PROSITE" id="PS50835"/>
    </source>
</evidence>
<evidence type="ECO:0000256" key="2">
    <source>
        <dbReference type="ARBA" id="ARBA00022729"/>
    </source>
</evidence>
<dbReference type="GO" id="GO:0006955">
    <property type="term" value="P:immune response"/>
    <property type="evidence" value="ECO:0000318"/>
    <property type="project" value="GO_Central"/>
</dbReference>
<keyword evidence="6" id="KW-0812">Transmembrane</keyword>
<evidence type="ECO:0000256" key="5">
    <source>
        <dbReference type="SAM" id="MobiDB-lite"/>
    </source>
</evidence>
<keyword evidence="6" id="KW-1133">Transmembrane helix</keyword>
<comment type="subcellular location">
    <subcellularLocation>
        <location evidence="1">Membrane</location>
    </subcellularLocation>
</comment>
<proteinExistence type="predicted"/>
<dbReference type="PROSITE" id="PS50835">
    <property type="entry name" value="IG_LIKE"/>
    <property type="match status" value="1"/>
</dbReference>
<dbReference type="Gene3D" id="2.60.40.10">
    <property type="entry name" value="Immunoglobulins"/>
    <property type="match status" value="3"/>
</dbReference>
<dbReference type="PANTHER" id="PTHR12080">
    <property type="entry name" value="SIGNALING LYMPHOCYTIC ACTIVATION MOLECULE"/>
    <property type="match status" value="1"/>
</dbReference>
<reference evidence="10" key="1">
    <citation type="submission" date="2025-08" db="UniProtKB">
        <authorList>
            <consortium name="RefSeq"/>
        </authorList>
    </citation>
    <scope>IDENTIFICATION</scope>
    <source>
        <strain evidence="10">J_2021</strain>
        <tissue evidence="10">Erythrocytes</tissue>
    </source>
</reference>
<dbReference type="InterPro" id="IPR013106">
    <property type="entry name" value="Ig_V-set"/>
</dbReference>
<dbReference type="InterPro" id="IPR013783">
    <property type="entry name" value="Ig-like_fold"/>
</dbReference>
<dbReference type="PANTHER" id="PTHR12080:SF119">
    <property type="entry name" value="SLAM FAMILY MEMBER 5 ISOFORM X1"/>
    <property type="match status" value="1"/>
</dbReference>
<feature type="transmembrane region" description="Helical" evidence="6">
    <location>
        <begin position="337"/>
        <end position="357"/>
    </location>
</feature>
<evidence type="ECO:0000256" key="7">
    <source>
        <dbReference type="SAM" id="SignalP"/>
    </source>
</evidence>
<dbReference type="InterPro" id="IPR003599">
    <property type="entry name" value="Ig_sub"/>
</dbReference>
<dbReference type="GO" id="GO:0016020">
    <property type="term" value="C:membrane"/>
    <property type="evidence" value="ECO:0007669"/>
    <property type="project" value="UniProtKB-SubCell"/>
</dbReference>
<feature type="chain" id="PRO_5035182279" evidence="7">
    <location>
        <begin position="26"/>
        <end position="452"/>
    </location>
</feature>